<protein>
    <submittedName>
        <fullName evidence="2">Uncharacterized protein</fullName>
    </submittedName>
</protein>
<evidence type="ECO:0000256" key="1">
    <source>
        <dbReference type="SAM" id="Phobius"/>
    </source>
</evidence>
<dbReference type="EMBL" id="AP024488">
    <property type="protein sequence ID" value="BCS98919.1"/>
    <property type="molecule type" value="Genomic_DNA"/>
</dbReference>
<evidence type="ECO:0000313" key="3">
    <source>
        <dbReference type="Proteomes" id="UP001320148"/>
    </source>
</evidence>
<keyword evidence="1" id="KW-0472">Membrane</keyword>
<reference evidence="2 3" key="1">
    <citation type="submission" date="2021-02" db="EMBL/GenBank/DDBJ databases">
        <title>Complete genome of Desulfoluna sp. strain ASN36.</title>
        <authorList>
            <person name="Takahashi A."/>
            <person name="Kojima H."/>
            <person name="Fukui M."/>
        </authorList>
    </citation>
    <scope>NUCLEOTIDE SEQUENCE [LARGE SCALE GENOMIC DNA]</scope>
    <source>
        <strain evidence="2 3">ASN36</strain>
    </source>
</reference>
<gene>
    <name evidence="2" type="ORF">DSLASN_45510</name>
</gene>
<evidence type="ECO:0000313" key="2">
    <source>
        <dbReference type="EMBL" id="BCS98919.1"/>
    </source>
</evidence>
<sequence>MDPVKEREIKQAVARSGRGFFLTMGLGVLLVLLPLLFTGWPAWVILPVAFLLGPLVGALLYLPLQISKDMAKGFWVSFFKRK</sequence>
<dbReference type="Proteomes" id="UP001320148">
    <property type="component" value="Chromosome"/>
</dbReference>
<proteinExistence type="predicted"/>
<name>A0ABN6FCX0_9BACT</name>
<keyword evidence="1" id="KW-0812">Transmembrane</keyword>
<dbReference type="RefSeq" id="WP_236890278.1">
    <property type="nucleotide sequence ID" value="NZ_AP024488.1"/>
</dbReference>
<feature type="transmembrane region" description="Helical" evidence="1">
    <location>
        <begin position="20"/>
        <end position="37"/>
    </location>
</feature>
<keyword evidence="1" id="KW-1133">Transmembrane helix</keyword>
<keyword evidence="3" id="KW-1185">Reference proteome</keyword>
<feature type="transmembrane region" description="Helical" evidence="1">
    <location>
        <begin position="43"/>
        <end position="62"/>
    </location>
</feature>
<organism evidence="2 3">
    <name type="scientific">Desulfoluna limicola</name>
    <dbReference type="NCBI Taxonomy" id="2810562"/>
    <lineage>
        <taxon>Bacteria</taxon>
        <taxon>Pseudomonadati</taxon>
        <taxon>Thermodesulfobacteriota</taxon>
        <taxon>Desulfobacteria</taxon>
        <taxon>Desulfobacterales</taxon>
        <taxon>Desulfolunaceae</taxon>
        <taxon>Desulfoluna</taxon>
    </lineage>
</organism>
<accession>A0ABN6FCX0</accession>